<keyword evidence="3" id="KW-1185">Reference proteome</keyword>
<dbReference type="Proteomes" id="UP000094819">
    <property type="component" value="Unassembled WGS sequence"/>
</dbReference>
<sequence>MSEDTSSNASASDSSHSSDYSESLPDRYSDGVPRAFLDLPLEVDSVRLEYHLSKYVPYGCATPTGPVWPDTGFVGEYYQPVASFLNSTLDVAREAFEKSDKEVEYCALDFLFTKQFRWTVYNKSMGPPEHSSDMIARPALVGCKLNDTSLFDDSTQSVKVDHHVDQSHLITYADIDNRNIYRAIFKSSLTGRTTVDAQPNRVAIRSIVLSIEDGTIKAAIADLDAGGIQLTHLHNLKNDGEYERFRALLVACTALPSTTMAATGASASLLMRSEICIFRPFHTCPWRGEAWRGFGLTGKVIFGLVALNPMFFILLGRKTSERSGYQKRHKDLYMREVADDTNQAGASSRISLADVYAAHGPLDLVKAVLGAIYGFRNVYRVGWTHKQIGAKNITVGPTRDFKLYDYNVDTAELVPIKYDIDCLIGDAEEGLCGMLIAYDLGGEKEEEDVDDGDDLGLFSESLCFMANQKYEDVHFFPATQSTIGGLESFLWVLIYVLLRHHTQGGTFDTPDGHLYNALFGRLPESDAKRSEFLAQKGVSKDMFGEGRCLAPLKNLLTPALKFFRYQYSWCLDMMAKEGPGTYPWTEEEEKSSLDECVDILSRFVQEEAVKKGKQPEKL</sequence>
<evidence type="ECO:0000256" key="1">
    <source>
        <dbReference type="SAM" id="MobiDB-lite"/>
    </source>
</evidence>
<comment type="caution">
    <text evidence="2">The sequence shown here is derived from an EMBL/GenBank/DDBJ whole genome shotgun (WGS) entry which is preliminary data.</text>
</comment>
<dbReference type="OrthoDB" id="10362735at2759"/>
<protein>
    <recommendedName>
        <fullName evidence="4">Fungal-type protein kinase domain-containing protein</fullName>
    </recommendedName>
</protein>
<evidence type="ECO:0008006" key="4">
    <source>
        <dbReference type="Google" id="ProtNLM"/>
    </source>
</evidence>
<reference evidence="2 3" key="1">
    <citation type="submission" date="2016-06" db="EMBL/GenBank/DDBJ databases">
        <title>Evolution of pathogenesis and genome organization in the Tremellales.</title>
        <authorList>
            <person name="Cuomo C."/>
            <person name="Litvintseva A."/>
            <person name="Heitman J."/>
            <person name="Chen Y."/>
            <person name="Sun S."/>
            <person name="Springer D."/>
            <person name="Dromer F."/>
            <person name="Young S."/>
            <person name="Zeng Q."/>
            <person name="Chapman S."/>
            <person name="Gujja S."/>
            <person name="Saif S."/>
            <person name="Birren B."/>
        </authorList>
    </citation>
    <scope>NUCLEOTIDE SEQUENCE [LARGE SCALE GENOMIC DNA]</scope>
    <source>
        <strain evidence="2 3">CBS 7118</strain>
    </source>
</reference>
<feature type="region of interest" description="Disordered" evidence="1">
    <location>
        <begin position="1"/>
        <end position="25"/>
    </location>
</feature>
<evidence type="ECO:0000313" key="3">
    <source>
        <dbReference type="Proteomes" id="UP000094819"/>
    </source>
</evidence>
<dbReference type="EMBL" id="AWGH01000038">
    <property type="protein sequence ID" value="ODN83918.1"/>
    <property type="molecule type" value="Genomic_DNA"/>
</dbReference>
<dbReference type="RefSeq" id="XP_019028373.1">
    <property type="nucleotide sequence ID" value="XM_019179605.1"/>
</dbReference>
<dbReference type="AlphaFoldDB" id="A0A1E3I5Y7"/>
<evidence type="ECO:0000313" key="2">
    <source>
        <dbReference type="EMBL" id="ODN83918.1"/>
    </source>
</evidence>
<gene>
    <name evidence="2" type="ORF">L198_07615</name>
</gene>
<accession>A0A1E3I5Y7</accession>
<proteinExistence type="predicted"/>
<feature type="compositionally biased region" description="Low complexity" evidence="1">
    <location>
        <begin position="1"/>
        <end position="23"/>
    </location>
</feature>
<name>A0A1E3I5Y7_9TREE</name>
<dbReference type="GeneID" id="30196826"/>
<organism evidence="2 3">
    <name type="scientific">Cryptococcus wingfieldii CBS 7118</name>
    <dbReference type="NCBI Taxonomy" id="1295528"/>
    <lineage>
        <taxon>Eukaryota</taxon>
        <taxon>Fungi</taxon>
        <taxon>Dikarya</taxon>
        <taxon>Basidiomycota</taxon>
        <taxon>Agaricomycotina</taxon>
        <taxon>Tremellomycetes</taxon>
        <taxon>Tremellales</taxon>
        <taxon>Cryptococcaceae</taxon>
        <taxon>Cryptococcus</taxon>
    </lineage>
</organism>